<dbReference type="Gene3D" id="3.40.50.1010">
    <property type="entry name" value="5'-nuclease"/>
    <property type="match status" value="1"/>
</dbReference>
<gene>
    <name evidence="2" type="ORF">dnl_29800</name>
</gene>
<accession>A0A975GGU8</accession>
<feature type="domain" description="PIN" evidence="1">
    <location>
        <begin position="16"/>
        <end position="106"/>
    </location>
</feature>
<protein>
    <submittedName>
        <fullName evidence="2">PIN domain-containing protein</fullName>
    </submittedName>
</protein>
<evidence type="ECO:0000313" key="2">
    <source>
        <dbReference type="EMBL" id="QTA80669.1"/>
    </source>
</evidence>
<dbReference type="AlphaFoldDB" id="A0A975GGU8"/>
<dbReference type="Proteomes" id="UP000663720">
    <property type="component" value="Chromosome"/>
</dbReference>
<dbReference type="InterPro" id="IPR029060">
    <property type="entry name" value="PIN-like_dom_sf"/>
</dbReference>
<name>A0A975GGU8_9BACT</name>
<dbReference type="KEGG" id="dli:dnl_29800"/>
<reference evidence="2" key="1">
    <citation type="journal article" date="2021" name="Microb. Physiol.">
        <title>Proteogenomic Insights into the Physiology of Marine, Sulfate-Reducing, Filamentous Desulfonema limicola and Desulfonema magnum.</title>
        <authorList>
            <person name="Schnaars V."/>
            <person name="Wohlbrand L."/>
            <person name="Scheve S."/>
            <person name="Hinrichs C."/>
            <person name="Reinhardt R."/>
            <person name="Rabus R."/>
        </authorList>
    </citation>
    <scope>NUCLEOTIDE SEQUENCE</scope>
    <source>
        <strain evidence="2">5ac10</strain>
    </source>
</reference>
<sequence length="135" mass="15617">MRILIESEIILGIISLIESEQIELVSSEVLIFEAGRITDIFRKEHTLRTLNRAKEVIMLDDEIEKRAEEFVRIGLKPIDALHLSAAEKIKTDCFCTCDDRFFKKAKKISEIRTNVVSIFELLKEIENEYQSNGTE</sequence>
<dbReference type="EMBL" id="CP061799">
    <property type="protein sequence ID" value="QTA80669.1"/>
    <property type="molecule type" value="Genomic_DNA"/>
</dbReference>
<evidence type="ECO:0000313" key="3">
    <source>
        <dbReference type="Proteomes" id="UP000663720"/>
    </source>
</evidence>
<dbReference type="Pfam" id="PF01850">
    <property type="entry name" value="PIN"/>
    <property type="match status" value="1"/>
</dbReference>
<organism evidence="2 3">
    <name type="scientific">Desulfonema limicola</name>
    <dbReference type="NCBI Taxonomy" id="45656"/>
    <lineage>
        <taxon>Bacteria</taxon>
        <taxon>Pseudomonadati</taxon>
        <taxon>Thermodesulfobacteriota</taxon>
        <taxon>Desulfobacteria</taxon>
        <taxon>Desulfobacterales</taxon>
        <taxon>Desulfococcaceae</taxon>
        <taxon>Desulfonema</taxon>
    </lineage>
</organism>
<dbReference type="InterPro" id="IPR002716">
    <property type="entry name" value="PIN_dom"/>
</dbReference>
<keyword evidence="3" id="KW-1185">Reference proteome</keyword>
<proteinExistence type="predicted"/>
<dbReference type="SUPFAM" id="SSF88723">
    <property type="entry name" value="PIN domain-like"/>
    <property type="match status" value="1"/>
</dbReference>
<evidence type="ECO:0000259" key="1">
    <source>
        <dbReference type="Pfam" id="PF01850"/>
    </source>
</evidence>